<reference evidence="2" key="1">
    <citation type="journal article" date="2014" name="Int. J. Syst. Evol. Microbiol.">
        <title>Complete genome sequence of Corynebacterium casei LMG S-19264T (=DSM 44701T), isolated from a smear-ripened cheese.</title>
        <authorList>
            <consortium name="US DOE Joint Genome Institute (JGI-PGF)"/>
            <person name="Walter F."/>
            <person name="Albersmeier A."/>
            <person name="Kalinowski J."/>
            <person name="Ruckert C."/>
        </authorList>
    </citation>
    <scope>NUCLEOTIDE SEQUENCE</scope>
    <source>
        <strain evidence="2">CGMCC 1.12987</strain>
    </source>
</reference>
<comment type="caution">
    <text evidence="2">The sequence shown here is derived from an EMBL/GenBank/DDBJ whole genome shotgun (WGS) entry which is preliminary data.</text>
</comment>
<evidence type="ECO:0000259" key="1">
    <source>
        <dbReference type="SMART" id="SM00966"/>
    </source>
</evidence>
<dbReference type="Gene3D" id="2.10.260.10">
    <property type="match status" value="1"/>
</dbReference>
<keyword evidence="3" id="KW-1185">Reference proteome</keyword>
<dbReference type="SUPFAM" id="SSF89447">
    <property type="entry name" value="AbrB/MazE/MraZ-like"/>
    <property type="match status" value="1"/>
</dbReference>
<dbReference type="GO" id="GO:0003700">
    <property type="term" value="F:DNA-binding transcription factor activity"/>
    <property type="evidence" value="ECO:0007669"/>
    <property type="project" value="InterPro"/>
</dbReference>
<reference evidence="2" key="2">
    <citation type="submission" date="2020-09" db="EMBL/GenBank/DDBJ databases">
        <authorList>
            <person name="Sun Q."/>
            <person name="Zhou Y."/>
        </authorList>
    </citation>
    <scope>NUCLEOTIDE SEQUENCE</scope>
    <source>
        <strain evidence="2">CGMCC 1.12987</strain>
    </source>
</reference>
<dbReference type="InterPro" id="IPR010982">
    <property type="entry name" value="Lambda_DNA-bd_dom_sf"/>
</dbReference>
<gene>
    <name evidence="2" type="ORF">GCM10010916_38440</name>
</gene>
<proteinExistence type="predicted"/>
<dbReference type="SMART" id="SM00966">
    <property type="entry name" value="SpoVT_AbrB"/>
    <property type="match status" value="1"/>
</dbReference>
<dbReference type="InterPro" id="IPR001387">
    <property type="entry name" value="Cro/C1-type_HTH"/>
</dbReference>
<dbReference type="Pfam" id="PF04014">
    <property type="entry name" value="MazE_antitoxin"/>
    <property type="match status" value="1"/>
</dbReference>
<dbReference type="InterPro" id="IPR007159">
    <property type="entry name" value="SpoVT-AbrB_dom"/>
</dbReference>
<feature type="domain" description="SpoVT-AbrB" evidence="1">
    <location>
        <begin position="7"/>
        <end position="50"/>
    </location>
</feature>
<protein>
    <recommendedName>
        <fullName evidence="1">SpoVT-AbrB domain-containing protein</fullName>
    </recommendedName>
</protein>
<dbReference type="RefSeq" id="WP_188532694.1">
    <property type="nucleotide sequence ID" value="NZ_BMGR01000014.1"/>
</dbReference>
<accession>A0A917G1N3</accession>
<evidence type="ECO:0000313" key="3">
    <source>
        <dbReference type="Proteomes" id="UP000644756"/>
    </source>
</evidence>
<dbReference type="CDD" id="cd00093">
    <property type="entry name" value="HTH_XRE"/>
    <property type="match status" value="1"/>
</dbReference>
<dbReference type="Gene3D" id="1.10.260.40">
    <property type="entry name" value="lambda repressor-like DNA-binding domains"/>
    <property type="match status" value="1"/>
</dbReference>
<dbReference type="InterPro" id="IPR037914">
    <property type="entry name" value="SpoVT-AbrB_sf"/>
</dbReference>
<dbReference type="PANTHER" id="PTHR36432:SF1">
    <property type="entry name" value="STAGE V SPORULATION PROTEIN T"/>
    <property type="match status" value="1"/>
</dbReference>
<dbReference type="GO" id="GO:0006352">
    <property type="term" value="P:DNA-templated transcription initiation"/>
    <property type="evidence" value="ECO:0007669"/>
    <property type="project" value="InterPro"/>
</dbReference>
<dbReference type="InterPro" id="IPR052731">
    <property type="entry name" value="B_subtilis_Trans_State_Reg"/>
</dbReference>
<dbReference type="AlphaFoldDB" id="A0A917G1N3"/>
<dbReference type="EMBL" id="BMGR01000014">
    <property type="protein sequence ID" value="GGG17967.1"/>
    <property type="molecule type" value="Genomic_DNA"/>
</dbReference>
<dbReference type="Pfam" id="PF04545">
    <property type="entry name" value="Sigma70_r4"/>
    <property type="match status" value="1"/>
</dbReference>
<dbReference type="PANTHER" id="PTHR36432">
    <property type="match status" value="1"/>
</dbReference>
<dbReference type="Proteomes" id="UP000644756">
    <property type="component" value="Unassembled WGS sequence"/>
</dbReference>
<sequence length="165" mass="18583">MNVGIIRNIDDLGRIVLPIELRRSLSIDDGDSLEMFSDEKSICLLKHYGKGCIFCNSADEVSPFKEKMICRNCLTSVRNSYRVKFKPAEAAAEKNKTVMPGQGIAKPRKKRAPRRSAIVLIKEVYDLLTEFPDLTQKELAARLDVSPGRISQIMNMKNPVKGDKK</sequence>
<dbReference type="InterPro" id="IPR007630">
    <property type="entry name" value="RNA_pol_sigma70_r4"/>
</dbReference>
<name>A0A917G1N3_9BACL</name>
<evidence type="ECO:0000313" key="2">
    <source>
        <dbReference type="EMBL" id="GGG17967.1"/>
    </source>
</evidence>
<dbReference type="GO" id="GO:0003677">
    <property type="term" value="F:DNA binding"/>
    <property type="evidence" value="ECO:0007669"/>
    <property type="project" value="InterPro"/>
</dbReference>
<organism evidence="2 3">
    <name type="scientific">Paenibacillus abyssi</name>
    <dbReference type="NCBI Taxonomy" id="1340531"/>
    <lineage>
        <taxon>Bacteria</taxon>
        <taxon>Bacillati</taxon>
        <taxon>Bacillota</taxon>
        <taxon>Bacilli</taxon>
        <taxon>Bacillales</taxon>
        <taxon>Paenibacillaceae</taxon>
        <taxon>Paenibacillus</taxon>
    </lineage>
</organism>